<sequence>MIEPLWSDEDGGVPFIPGWSHPLDGPIVESGHDAFSPVFMLIFLHPLRCRPAVIRRESKHNLLIYNGFCKQSMMDCQQNASQLASLGGREQAPARHPIPASRAAHDSPD</sequence>
<name>A0A6L3MW93_9BURK</name>
<evidence type="ECO:0000256" key="1">
    <source>
        <dbReference type="SAM" id="MobiDB-lite"/>
    </source>
</evidence>
<organism evidence="2 3">
    <name type="scientific">Burkholderia stagnalis</name>
    <dbReference type="NCBI Taxonomy" id="1503054"/>
    <lineage>
        <taxon>Bacteria</taxon>
        <taxon>Pseudomonadati</taxon>
        <taxon>Pseudomonadota</taxon>
        <taxon>Betaproteobacteria</taxon>
        <taxon>Burkholderiales</taxon>
        <taxon>Burkholderiaceae</taxon>
        <taxon>Burkholderia</taxon>
        <taxon>Burkholderia cepacia complex</taxon>
    </lineage>
</organism>
<dbReference type="AlphaFoldDB" id="A0A6L3MW93"/>
<dbReference type="Proteomes" id="UP000473470">
    <property type="component" value="Unassembled WGS sequence"/>
</dbReference>
<proteinExistence type="predicted"/>
<gene>
    <name evidence="2" type="ORF">F7R25_15630</name>
</gene>
<protein>
    <submittedName>
        <fullName evidence="2">Uncharacterized protein</fullName>
    </submittedName>
</protein>
<evidence type="ECO:0000313" key="3">
    <source>
        <dbReference type="Proteomes" id="UP000473470"/>
    </source>
</evidence>
<evidence type="ECO:0000313" key="2">
    <source>
        <dbReference type="EMBL" id="KAB0637467.1"/>
    </source>
</evidence>
<comment type="caution">
    <text evidence="2">The sequence shown here is derived from an EMBL/GenBank/DDBJ whole genome shotgun (WGS) entry which is preliminary data.</text>
</comment>
<reference evidence="2 3" key="1">
    <citation type="submission" date="2019-09" db="EMBL/GenBank/DDBJ databases">
        <title>Draft genome sequences of 48 bacterial type strains from the CCUG.</title>
        <authorList>
            <person name="Tunovic T."/>
            <person name="Pineiro-Iglesias B."/>
            <person name="Unosson C."/>
            <person name="Inganas E."/>
            <person name="Ohlen M."/>
            <person name="Cardew S."/>
            <person name="Jensie-Markopoulos S."/>
            <person name="Salva-Serra F."/>
            <person name="Jaen-Luchoro D."/>
            <person name="Karlsson R."/>
            <person name="Svensson-Stadler L."/>
            <person name="Chun J."/>
            <person name="Moore E."/>
        </authorList>
    </citation>
    <scope>NUCLEOTIDE SEQUENCE [LARGE SCALE GENOMIC DNA]</scope>
    <source>
        <strain evidence="2 3">CCUG 65686</strain>
    </source>
</reference>
<dbReference type="EMBL" id="VZOK01000020">
    <property type="protein sequence ID" value="KAB0637467.1"/>
    <property type="molecule type" value="Genomic_DNA"/>
</dbReference>
<accession>A0A6L3MW93</accession>
<dbReference type="RefSeq" id="WP_150998876.1">
    <property type="nucleotide sequence ID" value="NZ_CABVPM010000036.1"/>
</dbReference>
<feature type="region of interest" description="Disordered" evidence="1">
    <location>
        <begin position="80"/>
        <end position="109"/>
    </location>
</feature>